<comment type="caution">
    <text evidence="2">The sequence shown here is derived from an EMBL/GenBank/DDBJ whole genome shotgun (WGS) entry which is preliminary data.</text>
</comment>
<feature type="compositionally biased region" description="Basic and acidic residues" evidence="1">
    <location>
        <begin position="9"/>
        <end position="27"/>
    </location>
</feature>
<organism evidence="2 3">
    <name type="scientific">Molorchus minor</name>
    <dbReference type="NCBI Taxonomy" id="1323400"/>
    <lineage>
        <taxon>Eukaryota</taxon>
        <taxon>Metazoa</taxon>
        <taxon>Ecdysozoa</taxon>
        <taxon>Arthropoda</taxon>
        <taxon>Hexapoda</taxon>
        <taxon>Insecta</taxon>
        <taxon>Pterygota</taxon>
        <taxon>Neoptera</taxon>
        <taxon>Endopterygota</taxon>
        <taxon>Coleoptera</taxon>
        <taxon>Polyphaga</taxon>
        <taxon>Cucujiformia</taxon>
        <taxon>Chrysomeloidea</taxon>
        <taxon>Cerambycidae</taxon>
        <taxon>Lamiinae</taxon>
        <taxon>Monochamini</taxon>
        <taxon>Molorchus</taxon>
    </lineage>
</organism>
<dbReference type="Proteomes" id="UP001162164">
    <property type="component" value="Unassembled WGS sequence"/>
</dbReference>
<keyword evidence="3" id="KW-1185">Reference proteome</keyword>
<accession>A0ABQ9JCU6</accession>
<gene>
    <name evidence="2" type="ORF">NQ317_006297</name>
</gene>
<evidence type="ECO:0000313" key="2">
    <source>
        <dbReference type="EMBL" id="KAJ8976000.1"/>
    </source>
</evidence>
<dbReference type="EMBL" id="JAPWTJ010000741">
    <property type="protein sequence ID" value="KAJ8976000.1"/>
    <property type="molecule type" value="Genomic_DNA"/>
</dbReference>
<feature type="region of interest" description="Disordered" evidence="1">
    <location>
        <begin position="1"/>
        <end position="45"/>
    </location>
</feature>
<name>A0ABQ9JCU6_9CUCU</name>
<proteinExistence type="predicted"/>
<protein>
    <submittedName>
        <fullName evidence="2">Uncharacterized protein</fullName>
    </submittedName>
</protein>
<reference evidence="2" key="1">
    <citation type="journal article" date="2023" name="Insect Mol. Biol.">
        <title>Genome sequencing provides insights into the evolution of gene families encoding plant cell wall-degrading enzymes in longhorned beetles.</title>
        <authorList>
            <person name="Shin N.R."/>
            <person name="Okamura Y."/>
            <person name="Kirsch R."/>
            <person name="Pauchet Y."/>
        </authorList>
    </citation>
    <scope>NUCLEOTIDE SEQUENCE</scope>
    <source>
        <strain evidence="2">MMC_N1</strain>
    </source>
</reference>
<evidence type="ECO:0000313" key="3">
    <source>
        <dbReference type="Proteomes" id="UP001162164"/>
    </source>
</evidence>
<evidence type="ECO:0000256" key="1">
    <source>
        <dbReference type="SAM" id="MobiDB-lite"/>
    </source>
</evidence>
<sequence>MGKYSSDSENEKRGSKNSRKVETRIGDQEAAVHQPIDPQNQNPTLVLKKSPVEIIEGLDLALKPDIDPVGHDQGHI</sequence>